<evidence type="ECO:0000259" key="6">
    <source>
        <dbReference type="PROSITE" id="PS51134"/>
    </source>
</evidence>
<keyword evidence="8" id="KW-1185">Reference proteome</keyword>
<keyword evidence="4" id="KW-0862">Zinc</keyword>
<dbReference type="PROSITE" id="PS51134">
    <property type="entry name" value="ZF_TFIIB"/>
    <property type="match status" value="1"/>
</dbReference>
<dbReference type="GO" id="GO:0005634">
    <property type="term" value="C:nucleus"/>
    <property type="evidence" value="ECO:0007669"/>
    <property type="project" value="TreeGrafter"/>
</dbReference>
<accession>A0A9N8DFN7</accession>
<dbReference type="Gene3D" id="1.10.472.170">
    <property type="match status" value="1"/>
</dbReference>
<keyword evidence="2" id="KW-0804">Transcription</keyword>
<proteinExistence type="predicted"/>
<evidence type="ECO:0000256" key="2">
    <source>
        <dbReference type="ARBA" id="ARBA00023163"/>
    </source>
</evidence>
<keyword evidence="4" id="KW-0863">Zinc-finger</keyword>
<keyword evidence="1" id="KW-0805">Transcription regulation</keyword>
<dbReference type="GO" id="GO:0070897">
    <property type="term" value="P:transcription preinitiation complex assembly"/>
    <property type="evidence" value="ECO:0007669"/>
    <property type="project" value="InterPro"/>
</dbReference>
<feature type="compositionally biased region" description="Low complexity" evidence="5">
    <location>
        <begin position="78"/>
        <end position="87"/>
    </location>
</feature>
<feature type="compositionally biased region" description="Low complexity" evidence="5">
    <location>
        <begin position="566"/>
        <end position="579"/>
    </location>
</feature>
<dbReference type="PANTHER" id="PTHR11618:SF13">
    <property type="entry name" value="TRANSCRIPTION INITIATION FACTOR IIB"/>
    <property type="match status" value="1"/>
</dbReference>
<dbReference type="AlphaFoldDB" id="A0A9N8DFN7"/>
<evidence type="ECO:0000256" key="5">
    <source>
        <dbReference type="SAM" id="MobiDB-lite"/>
    </source>
</evidence>
<dbReference type="EMBL" id="CAICTM010000095">
    <property type="protein sequence ID" value="CAB9500955.1"/>
    <property type="molecule type" value="Genomic_DNA"/>
</dbReference>
<dbReference type="GO" id="GO:0017025">
    <property type="term" value="F:TBP-class protein binding"/>
    <property type="evidence" value="ECO:0007669"/>
    <property type="project" value="TreeGrafter"/>
</dbReference>
<feature type="domain" description="TFIIB-type" evidence="6">
    <location>
        <begin position="291"/>
        <end position="326"/>
    </location>
</feature>
<protein>
    <recommendedName>
        <fullName evidence="3">General transcription factor TFIIB</fullName>
    </recommendedName>
</protein>
<evidence type="ECO:0000256" key="1">
    <source>
        <dbReference type="ARBA" id="ARBA00023015"/>
    </source>
</evidence>
<dbReference type="OrthoDB" id="25790at2759"/>
<dbReference type="GO" id="GO:0097550">
    <property type="term" value="C:transcription preinitiation complex"/>
    <property type="evidence" value="ECO:0007669"/>
    <property type="project" value="TreeGrafter"/>
</dbReference>
<dbReference type="SUPFAM" id="SSF57783">
    <property type="entry name" value="Zinc beta-ribbon"/>
    <property type="match status" value="1"/>
</dbReference>
<feature type="region of interest" description="Disordered" evidence="5">
    <location>
        <begin position="697"/>
        <end position="716"/>
    </location>
</feature>
<dbReference type="CDD" id="cd00043">
    <property type="entry name" value="CYCLIN_SF"/>
    <property type="match status" value="1"/>
</dbReference>
<dbReference type="Proteomes" id="UP001153069">
    <property type="component" value="Unassembled WGS sequence"/>
</dbReference>
<dbReference type="Pfam" id="PF08271">
    <property type="entry name" value="Zn_Ribbon_TF"/>
    <property type="match status" value="1"/>
</dbReference>
<dbReference type="InterPro" id="IPR013137">
    <property type="entry name" value="Znf_TFIIB"/>
</dbReference>
<gene>
    <name evidence="7" type="ORF">SEMRO_96_G049630.1</name>
</gene>
<evidence type="ECO:0000313" key="7">
    <source>
        <dbReference type="EMBL" id="CAB9500955.1"/>
    </source>
</evidence>
<evidence type="ECO:0000256" key="3">
    <source>
        <dbReference type="ARBA" id="ARBA00031706"/>
    </source>
</evidence>
<evidence type="ECO:0000256" key="4">
    <source>
        <dbReference type="PROSITE-ProRule" id="PRU00469"/>
    </source>
</evidence>
<dbReference type="InterPro" id="IPR000812">
    <property type="entry name" value="TFIIB"/>
</dbReference>
<keyword evidence="4" id="KW-0479">Metal-binding</keyword>
<reference evidence="7" key="1">
    <citation type="submission" date="2020-06" db="EMBL/GenBank/DDBJ databases">
        <authorList>
            <consortium name="Plant Systems Biology data submission"/>
        </authorList>
    </citation>
    <scope>NUCLEOTIDE SEQUENCE</scope>
    <source>
        <strain evidence="7">D6</strain>
    </source>
</reference>
<evidence type="ECO:0000313" key="8">
    <source>
        <dbReference type="Proteomes" id="UP001153069"/>
    </source>
</evidence>
<organism evidence="7 8">
    <name type="scientific">Seminavis robusta</name>
    <dbReference type="NCBI Taxonomy" id="568900"/>
    <lineage>
        <taxon>Eukaryota</taxon>
        <taxon>Sar</taxon>
        <taxon>Stramenopiles</taxon>
        <taxon>Ochrophyta</taxon>
        <taxon>Bacillariophyta</taxon>
        <taxon>Bacillariophyceae</taxon>
        <taxon>Bacillariophycidae</taxon>
        <taxon>Naviculales</taxon>
        <taxon>Naviculaceae</taxon>
        <taxon>Seminavis</taxon>
    </lineage>
</organism>
<feature type="region of interest" description="Disordered" evidence="5">
    <location>
        <begin position="618"/>
        <end position="645"/>
    </location>
</feature>
<dbReference type="PANTHER" id="PTHR11618">
    <property type="entry name" value="TRANSCRIPTION INITIATION FACTOR IIB-RELATED"/>
    <property type="match status" value="1"/>
</dbReference>
<feature type="region of interest" description="Disordered" evidence="5">
    <location>
        <begin position="72"/>
        <end position="112"/>
    </location>
</feature>
<dbReference type="GO" id="GO:0008270">
    <property type="term" value="F:zinc ion binding"/>
    <property type="evidence" value="ECO:0007669"/>
    <property type="project" value="UniProtKB-KW"/>
</dbReference>
<sequence length="800" mass="87116">MSTTTSAGGVAPVGSKPNYIWDLEGPEIDLWLRSVKSLYPGPSVEPSPEDLAKRQFIPLLWKNLEHALGDMKAEAVRSSDSNSNSNSHHGPDNTTSSSAGGPPAKKRAKKDRLLGYKLHDPCKIWIHIKEFESMDDNNNNNKDPDGKKNNQKMILLPEAVPTVMGAKLAELSVAGIINGFASVNGGFVDKHLKPVGATEIELSSVGKCTVVQLKSWAVTLHQSVQNRLEKDVLDTTPQRIASMMCPDLSLSEFKAVRRRIYDTVILGKGLKVEEVQDIPVATTSQSVHDIEKFKKCKVCGNNDQSSFILDRKNGDVICSNCGTVVAESVMHEGSQFRKFEGEVDRNHHGDAANPLLSTSYNMSTTLGGVQVTSGAGLGGFGSNQNKRGLETILRNAHAFTELNVSSLGNSKDAQGRTRVGYKDKQKKQAFVQMNHVGDALNLHEAVVQRAKEIFAGFRDDRELLHQLKAVIAACLCESFDQLSQDGRKILQQQETGTVEAEEISEKEKAAASVANAKKAAIAKSISTNRRAVKRANLHNASMAGKGGLFLDFSDVEEKTKIKTEDGAGAATPASTSPTTNSRFELKSASTWDLEDCRSWLLDASRSIAQTWVDERDGLTADNQSTNGSKAGGPAAKRRYPKGSRDELEGKLVEDAITLVEFLESQLKKNETKGGAGGKRVITPRVTDMSKLGIRWQHAHERGSGGKGGVGNSGNMKKRANATALKSRKAGQILILQAAKKLGEILKDPLAGEYFHKELRALVGRQKARKDKDLRDEASRQRLIQMKRKPWLQAKVTGDVS</sequence>
<comment type="caution">
    <text evidence="7">The sequence shown here is derived from an EMBL/GenBank/DDBJ whole genome shotgun (WGS) entry which is preliminary data.</text>
</comment>
<name>A0A9N8DFN7_9STRA</name>
<feature type="region of interest" description="Disordered" evidence="5">
    <location>
        <begin position="562"/>
        <end position="581"/>
    </location>
</feature>